<dbReference type="Proteomes" id="UP000717696">
    <property type="component" value="Unassembled WGS sequence"/>
</dbReference>
<dbReference type="InterPro" id="IPR036396">
    <property type="entry name" value="Cyt_P450_sf"/>
</dbReference>
<comment type="caution">
    <text evidence="10">The sequence shown here is derived from an EMBL/GenBank/DDBJ whole genome shotgun (WGS) entry which is preliminary data.</text>
</comment>
<gene>
    <name evidence="10" type="ORF">B0J13DRAFT_556978</name>
</gene>
<accession>A0A9P9EQT0</accession>
<evidence type="ECO:0000256" key="3">
    <source>
        <dbReference type="ARBA" id="ARBA00022617"/>
    </source>
</evidence>
<evidence type="ECO:0000256" key="5">
    <source>
        <dbReference type="ARBA" id="ARBA00023002"/>
    </source>
</evidence>
<keyword evidence="9" id="KW-1133">Transmembrane helix</keyword>
<sequence length="541" mass="62024">MLAFLVAVASGALAHILIFRHGEWDTSAPQIIFTYLLITTTGTFLSNRAFSFNNENSAQVPPKFASLIAYHILGVYGSIVVYRAFLHRLSRKEYPGPFLARFSNFHLTWLAAKALHIHEEIHALHGRYGDYVRTGSRELSIIDPEAMEAIYGNSSKCSKGPIYTLLDPRTNLSSTRDKKEHVRRRKAWDRGFNTKALLTYEPIVSQLSDDLMRIIDERGGEPFNITEWIDKYAFEVMGSLTFGKPFNMLKEKRNAYFLDVIRHDMNFIGYLLHSPWLSYLLMRTPLLNRNHLNFWKWIENEFDERVVRGQVRPDIFNWIHEAYLRGPQAKEDRLKLHGDGYLIIVAGSDTTSSTITHLLFYLACNPSLAARLQKQIDGLNEINNGELHTVELLDACINETLRLRPAVPAGLQRVTPKEGMQIGDRYIPSDVIVKVPMYSLFRDPRSFEQPDEFIPERFTTRPELVINPTIFSPFLTGPYACVGRRLALMEIRRVIAKILQSYDISLGPFQTREDFLGKNIDAFTLVPGPLVLRFTKRARVG</sequence>
<evidence type="ECO:0000313" key="11">
    <source>
        <dbReference type="Proteomes" id="UP000717696"/>
    </source>
</evidence>
<keyword evidence="11" id="KW-1185">Reference proteome</keyword>
<evidence type="ECO:0000256" key="8">
    <source>
        <dbReference type="PIRSR" id="PIRSR602401-1"/>
    </source>
</evidence>
<comment type="cofactor">
    <cofactor evidence="1 8">
        <name>heme</name>
        <dbReference type="ChEBI" id="CHEBI:30413"/>
    </cofactor>
</comment>
<dbReference type="PRINTS" id="PR00463">
    <property type="entry name" value="EP450I"/>
</dbReference>
<keyword evidence="6 8" id="KW-0408">Iron</keyword>
<evidence type="ECO:0000256" key="7">
    <source>
        <dbReference type="ARBA" id="ARBA00023033"/>
    </source>
</evidence>
<dbReference type="PRINTS" id="PR00385">
    <property type="entry name" value="P450"/>
</dbReference>
<evidence type="ECO:0000256" key="4">
    <source>
        <dbReference type="ARBA" id="ARBA00022723"/>
    </source>
</evidence>
<keyword evidence="5" id="KW-0560">Oxidoreductase</keyword>
<dbReference type="InterPro" id="IPR050121">
    <property type="entry name" value="Cytochrome_P450_monoxygenase"/>
</dbReference>
<dbReference type="GO" id="GO:0016705">
    <property type="term" value="F:oxidoreductase activity, acting on paired donors, with incorporation or reduction of molecular oxygen"/>
    <property type="evidence" value="ECO:0007669"/>
    <property type="project" value="InterPro"/>
</dbReference>
<dbReference type="PANTHER" id="PTHR24305:SF187">
    <property type="entry name" value="P450, PUTATIVE (EUROFUNG)-RELATED"/>
    <property type="match status" value="1"/>
</dbReference>
<dbReference type="CDD" id="cd11061">
    <property type="entry name" value="CYP67-like"/>
    <property type="match status" value="1"/>
</dbReference>
<evidence type="ECO:0000256" key="2">
    <source>
        <dbReference type="ARBA" id="ARBA00010617"/>
    </source>
</evidence>
<dbReference type="Pfam" id="PF00067">
    <property type="entry name" value="p450"/>
    <property type="match status" value="1"/>
</dbReference>
<dbReference type="GO" id="GO:0004497">
    <property type="term" value="F:monooxygenase activity"/>
    <property type="evidence" value="ECO:0007669"/>
    <property type="project" value="UniProtKB-KW"/>
</dbReference>
<dbReference type="OrthoDB" id="6692864at2759"/>
<keyword evidence="9" id="KW-0812">Transmembrane</keyword>
<feature type="transmembrane region" description="Helical" evidence="9">
    <location>
        <begin position="30"/>
        <end position="52"/>
    </location>
</feature>
<evidence type="ECO:0000256" key="6">
    <source>
        <dbReference type="ARBA" id="ARBA00023004"/>
    </source>
</evidence>
<keyword evidence="7 10" id="KW-0503">Monooxygenase</keyword>
<name>A0A9P9EQT0_9HYPO</name>
<dbReference type="InterPro" id="IPR001128">
    <property type="entry name" value="Cyt_P450"/>
</dbReference>
<keyword evidence="4 8" id="KW-0479">Metal-binding</keyword>
<dbReference type="AlphaFoldDB" id="A0A9P9EQT0"/>
<dbReference type="GO" id="GO:0020037">
    <property type="term" value="F:heme binding"/>
    <property type="evidence" value="ECO:0007669"/>
    <property type="project" value="InterPro"/>
</dbReference>
<evidence type="ECO:0000256" key="9">
    <source>
        <dbReference type="SAM" id="Phobius"/>
    </source>
</evidence>
<dbReference type="Gene3D" id="1.10.630.10">
    <property type="entry name" value="Cytochrome P450"/>
    <property type="match status" value="1"/>
</dbReference>
<feature type="transmembrane region" description="Helical" evidence="9">
    <location>
        <begin position="64"/>
        <end position="85"/>
    </location>
</feature>
<dbReference type="InterPro" id="IPR002401">
    <property type="entry name" value="Cyt_P450_E_grp-I"/>
</dbReference>
<protein>
    <submittedName>
        <fullName evidence="10">Cytochrome P450 monooxygenase</fullName>
    </submittedName>
</protein>
<comment type="similarity">
    <text evidence="2">Belongs to the cytochrome P450 family.</text>
</comment>
<dbReference type="EMBL" id="JAGMUU010000012">
    <property type="protein sequence ID" value="KAH7141537.1"/>
    <property type="molecule type" value="Genomic_DNA"/>
</dbReference>
<evidence type="ECO:0000313" key="10">
    <source>
        <dbReference type="EMBL" id="KAH7141537.1"/>
    </source>
</evidence>
<keyword evidence="9" id="KW-0472">Membrane</keyword>
<reference evidence="10" key="1">
    <citation type="journal article" date="2021" name="Nat. Commun.">
        <title>Genetic determinants of endophytism in the Arabidopsis root mycobiome.</title>
        <authorList>
            <person name="Mesny F."/>
            <person name="Miyauchi S."/>
            <person name="Thiergart T."/>
            <person name="Pickel B."/>
            <person name="Atanasova L."/>
            <person name="Karlsson M."/>
            <person name="Huettel B."/>
            <person name="Barry K.W."/>
            <person name="Haridas S."/>
            <person name="Chen C."/>
            <person name="Bauer D."/>
            <person name="Andreopoulos W."/>
            <person name="Pangilinan J."/>
            <person name="LaButti K."/>
            <person name="Riley R."/>
            <person name="Lipzen A."/>
            <person name="Clum A."/>
            <person name="Drula E."/>
            <person name="Henrissat B."/>
            <person name="Kohler A."/>
            <person name="Grigoriev I.V."/>
            <person name="Martin F.M."/>
            <person name="Hacquard S."/>
        </authorList>
    </citation>
    <scope>NUCLEOTIDE SEQUENCE</scope>
    <source>
        <strain evidence="10">MPI-CAGE-AT-0021</strain>
    </source>
</reference>
<keyword evidence="3 8" id="KW-0349">Heme</keyword>
<evidence type="ECO:0000256" key="1">
    <source>
        <dbReference type="ARBA" id="ARBA00001971"/>
    </source>
</evidence>
<organism evidence="10 11">
    <name type="scientific">Dactylonectria estremocensis</name>
    <dbReference type="NCBI Taxonomy" id="1079267"/>
    <lineage>
        <taxon>Eukaryota</taxon>
        <taxon>Fungi</taxon>
        <taxon>Dikarya</taxon>
        <taxon>Ascomycota</taxon>
        <taxon>Pezizomycotina</taxon>
        <taxon>Sordariomycetes</taxon>
        <taxon>Hypocreomycetidae</taxon>
        <taxon>Hypocreales</taxon>
        <taxon>Nectriaceae</taxon>
        <taxon>Dactylonectria</taxon>
    </lineage>
</organism>
<dbReference type="PANTHER" id="PTHR24305">
    <property type="entry name" value="CYTOCHROME P450"/>
    <property type="match status" value="1"/>
</dbReference>
<feature type="binding site" description="axial binding residue" evidence="8">
    <location>
        <position position="481"/>
    </location>
    <ligand>
        <name>heme</name>
        <dbReference type="ChEBI" id="CHEBI:30413"/>
    </ligand>
    <ligandPart>
        <name>Fe</name>
        <dbReference type="ChEBI" id="CHEBI:18248"/>
    </ligandPart>
</feature>
<dbReference type="GO" id="GO:0005506">
    <property type="term" value="F:iron ion binding"/>
    <property type="evidence" value="ECO:0007669"/>
    <property type="project" value="InterPro"/>
</dbReference>
<proteinExistence type="inferred from homology"/>
<dbReference type="SUPFAM" id="SSF48264">
    <property type="entry name" value="Cytochrome P450"/>
    <property type="match status" value="1"/>
</dbReference>